<evidence type="ECO:0000256" key="5">
    <source>
        <dbReference type="ARBA" id="ARBA00023136"/>
    </source>
</evidence>
<protein>
    <submittedName>
        <fullName evidence="10">ABC transporter permease</fullName>
    </submittedName>
</protein>
<dbReference type="EMBL" id="PDDX01000001">
    <property type="protein sequence ID" value="PHI28202.1"/>
    <property type="molecule type" value="Genomic_DNA"/>
</dbReference>
<evidence type="ECO:0000259" key="9">
    <source>
        <dbReference type="Pfam" id="PF12704"/>
    </source>
</evidence>
<evidence type="ECO:0000313" key="10">
    <source>
        <dbReference type="EMBL" id="PHI28202.1"/>
    </source>
</evidence>
<evidence type="ECO:0000256" key="6">
    <source>
        <dbReference type="ARBA" id="ARBA00038076"/>
    </source>
</evidence>
<comment type="similarity">
    <text evidence="6">Belongs to the ABC-4 integral membrane protein family.</text>
</comment>
<feature type="domain" description="ABC3 transporter permease C-terminal" evidence="8">
    <location>
        <begin position="276"/>
        <end position="393"/>
    </location>
</feature>
<comment type="caution">
    <text evidence="10">The sequence shown here is derived from an EMBL/GenBank/DDBJ whole genome shotgun (WGS) entry which is preliminary data.</text>
</comment>
<comment type="subcellular location">
    <subcellularLocation>
        <location evidence="1">Cell membrane</location>
        <topology evidence="1">Multi-pass membrane protein</topology>
    </subcellularLocation>
</comment>
<evidence type="ECO:0000256" key="2">
    <source>
        <dbReference type="ARBA" id="ARBA00022475"/>
    </source>
</evidence>
<name>A0A2C6DIQ1_9GAMM</name>
<evidence type="ECO:0000313" key="11">
    <source>
        <dbReference type="Proteomes" id="UP000224974"/>
    </source>
</evidence>
<evidence type="ECO:0000259" key="8">
    <source>
        <dbReference type="Pfam" id="PF02687"/>
    </source>
</evidence>
<organism evidence="10 11">
    <name type="scientific">Budvicia aquatica</name>
    <dbReference type="NCBI Taxonomy" id="82979"/>
    <lineage>
        <taxon>Bacteria</taxon>
        <taxon>Pseudomonadati</taxon>
        <taxon>Pseudomonadota</taxon>
        <taxon>Gammaproteobacteria</taxon>
        <taxon>Enterobacterales</taxon>
        <taxon>Budviciaceae</taxon>
        <taxon>Budvicia</taxon>
    </lineage>
</organism>
<feature type="domain" description="MacB-like periplasmic core" evidence="9">
    <location>
        <begin position="26"/>
        <end position="237"/>
    </location>
</feature>
<evidence type="ECO:0000256" key="7">
    <source>
        <dbReference type="SAM" id="Phobius"/>
    </source>
</evidence>
<keyword evidence="4 7" id="KW-1133">Transmembrane helix</keyword>
<sequence length="405" mass="44496">MMQHKPLTIVTISLGNLKRRPFRTFGLAMMVAMFAFTLFGGSMLAQNLSNGIESLSKRLGADILVVPGGFTKNMEGALLRGEPSTFYLDGALTEKIRTLPGVQQASGQLFVASIDAECCVFPVQFIGYEQSTDFVIHSWLPKQINRPLEEDEVIVGSYILSKPGETLTFFGRPVKVVGVLDRTGMGFDTSIFMTQSTALHMMQAAHKIKPFPSEPSDSWISSVMVKVPKDQDVDAVAYSILKKYASEFDIRVVIAKNIMRDISTKLSRLTYLIYGLSLVFWIIAVGVLVIMFSVSFNERKREFSLLRVMGATRRKLVALVLCESLMVSTLGTLIGIGMSGLVVFSFSTLIGSAIGLPYLHPPLSTILMIAGTSSLLSLLVGPIASVYSAIRLGRSDIYMMIRENE</sequence>
<reference evidence="11" key="1">
    <citation type="submission" date="2017-09" db="EMBL/GenBank/DDBJ databases">
        <title>FDA dAtabase for Regulatory Grade micrObial Sequences (FDA-ARGOS): Supporting development and validation of Infectious Disease Dx tests.</title>
        <authorList>
            <person name="Minogue T."/>
            <person name="Wolcott M."/>
            <person name="Wasieloski L."/>
            <person name="Aguilar W."/>
            <person name="Moore D."/>
            <person name="Tallon L."/>
            <person name="Sadzewicz L."/>
            <person name="Ott S."/>
            <person name="Zhao X."/>
            <person name="Nagaraj S."/>
            <person name="Vavikolanu K."/>
            <person name="Aluvathingal J."/>
            <person name="Nadendla S."/>
            <person name="Sichtig H."/>
        </authorList>
    </citation>
    <scope>NUCLEOTIDE SEQUENCE [LARGE SCALE GENOMIC DNA]</scope>
    <source>
        <strain evidence="11">FDAARGOS_387</strain>
    </source>
</reference>
<dbReference type="InterPro" id="IPR050250">
    <property type="entry name" value="Macrolide_Exporter_MacB"/>
</dbReference>
<dbReference type="Pfam" id="PF12704">
    <property type="entry name" value="MacB_PCD"/>
    <property type="match status" value="1"/>
</dbReference>
<feature type="transmembrane region" description="Helical" evidence="7">
    <location>
        <begin position="366"/>
        <end position="390"/>
    </location>
</feature>
<feature type="transmembrane region" description="Helical" evidence="7">
    <location>
        <begin position="21"/>
        <end position="45"/>
    </location>
</feature>
<evidence type="ECO:0000256" key="4">
    <source>
        <dbReference type="ARBA" id="ARBA00022989"/>
    </source>
</evidence>
<proteinExistence type="inferred from homology"/>
<keyword evidence="2" id="KW-1003">Cell membrane</keyword>
<feature type="transmembrane region" description="Helical" evidence="7">
    <location>
        <begin position="271"/>
        <end position="296"/>
    </location>
</feature>
<dbReference type="InterPro" id="IPR003838">
    <property type="entry name" value="ABC3_permease_C"/>
</dbReference>
<dbReference type="GO" id="GO:0022857">
    <property type="term" value="F:transmembrane transporter activity"/>
    <property type="evidence" value="ECO:0007669"/>
    <property type="project" value="TreeGrafter"/>
</dbReference>
<dbReference type="GO" id="GO:0005886">
    <property type="term" value="C:plasma membrane"/>
    <property type="evidence" value="ECO:0007669"/>
    <property type="project" value="UniProtKB-SubCell"/>
</dbReference>
<dbReference type="AlphaFoldDB" id="A0A2C6DIQ1"/>
<keyword evidence="11" id="KW-1185">Reference proteome</keyword>
<dbReference type="STRING" id="1111728.GCA_000427805_02711"/>
<accession>A0A2C6DIQ1</accession>
<keyword evidence="3 7" id="KW-0812">Transmembrane</keyword>
<dbReference type="InterPro" id="IPR025857">
    <property type="entry name" value="MacB_PCD"/>
</dbReference>
<dbReference type="RefSeq" id="WP_029093394.1">
    <property type="nucleotide sequence ID" value="NZ_CAADJA010000002.1"/>
</dbReference>
<dbReference type="PANTHER" id="PTHR30572:SF4">
    <property type="entry name" value="ABC TRANSPORTER PERMEASE YTRF"/>
    <property type="match status" value="1"/>
</dbReference>
<evidence type="ECO:0000256" key="1">
    <source>
        <dbReference type="ARBA" id="ARBA00004651"/>
    </source>
</evidence>
<dbReference type="Proteomes" id="UP000224974">
    <property type="component" value="Unassembled WGS sequence"/>
</dbReference>
<keyword evidence="5 7" id="KW-0472">Membrane</keyword>
<dbReference type="PANTHER" id="PTHR30572">
    <property type="entry name" value="MEMBRANE COMPONENT OF TRANSPORTER-RELATED"/>
    <property type="match status" value="1"/>
</dbReference>
<dbReference type="Pfam" id="PF02687">
    <property type="entry name" value="FtsX"/>
    <property type="match status" value="1"/>
</dbReference>
<evidence type="ECO:0000256" key="3">
    <source>
        <dbReference type="ARBA" id="ARBA00022692"/>
    </source>
</evidence>
<feature type="transmembrane region" description="Helical" evidence="7">
    <location>
        <begin position="316"/>
        <end position="346"/>
    </location>
</feature>
<gene>
    <name evidence="10" type="ORF">CRN84_02015</name>
</gene>
<dbReference type="OrthoDB" id="6313at2"/>